<accession>A0A0U3A7Q5</accession>
<evidence type="ECO:0000313" key="1">
    <source>
        <dbReference type="EMBL" id="ALS88617.1"/>
    </source>
</evidence>
<gene>
    <name evidence="1" type="ORF">pCT-KPC_074</name>
</gene>
<sequence>MCRKINIVYIVKYRLCRDSGMEGHTQKYHMSDNADWPKPRKAGSHLIYIR</sequence>
<dbReference type="EMBL" id="KT185451">
    <property type="protein sequence ID" value="ALS88617.1"/>
    <property type="molecule type" value="Genomic_DNA"/>
</dbReference>
<protein>
    <submittedName>
        <fullName evidence="1">Transglycosylase SLT domain protein</fullName>
    </submittedName>
</protein>
<keyword evidence="1" id="KW-0614">Plasmid</keyword>
<proteinExistence type="predicted"/>
<reference evidence="1" key="1">
    <citation type="submission" date="2015-06" db="EMBL/GenBank/DDBJ databases">
        <title>Complete sequences of a multi-drug resistant plasmid carrying blaKPC from China.</title>
        <authorList>
            <person name="Tang H.-L."/>
            <person name="Wu H.-K."/>
            <person name="Yang L."/>
            <person name="Lin Y.-P."/>
            <person name="Chen D.-Q."/>
        </authorList>
    </citation>
    <scope>NUCLEOTIDE SEQUENCE</scope>
    <source>
        <strain evidence="1">LJ04</strain>
        <plasmid evidence="1">pCT-KPC</plasmid>
    </source>
</reference>
<organism evidence="1">
    <name type="scientific">Klebsiella pneumoniae</name>
    <dbReference type="NCBI Taxonomy" id="573"/>
    <lineage>
        <taxon>Bacteria</taxon>
        <taxon>Pseudomonadati</taxon>
        <taxon>Pseudomonadota</taxon>
        <taxon>Gammaproteobacteria</taxon>
        <taxon>Enterobacterales</taxon>
        <taxon>Enterobacteriaceae</taxon>
        <taxon>Klebsiella/Raoultella group</taxon>
        <taxon>Klebsiella</taxon>
        <taxon>Klebsiella pneumoniae complex</taxon>
    </lineage>
</organism>
<dbReference type="AlphaFoldDB" id="A0A0U3A7Q5"/>
<name>A0A0U3A7Q5_KLEPN</name>
<geneLocation type="plasmid" evidence="1">
    <name>pCT-KPC</name>
</geneLocation>